<dbReference type="OrthoDB" id="1730344at2"/>
<protein>
    <submittedName>
        <fullName evidence="2">Uncharacterized protein</fullName>
    </submittedName>
</protein>
<dbReference type="STRING" id="36842.SAMN02194393_01654"/>
<dbReference type="EMBL" id="FUZT01000003">
    <property type="protein sequence ID" value="SKC59119.1"/>
    <property type="molecule type" value="Genomic_DNA"/>
</dbReference>
<dbReference type="Proteomes" id="UP000190285">
    <property type="component" value="Unassembled WGS sequence"/>
</dbReference>
<evidence type="ECO:0000256" key="1">
    <source>
        <dbReference type="SAM" id="Phobius"/>
    </source>
</evidence>
<gene>
    <name evidence="2" type="ORF">SAMN02194393_01654</name>
</gene>
<dbReference type="RefSeq" id="WP_079490768.1">
    <property type="nucleotide sequence ID" value="NZ_FUZT01000003.1"/>
</dbReference>
<evidence type="ECO:0000313" key="2">
    <source>
        <dbReference type="EMBL" id="SKC59119.1"/>
    </source>
</evidence>
<reference evidence="2 3" key="1">
    <citation type="submission" date="2017-02" db="EMBL/GenBank/DDBJ databases">
        <authorList>
            <person name="Peterson S.W."/>
        </authorList>
    </citation>
    <scope>NUCLEOTIDE SEQUENCE [LARGE SCALE GENOMIC DNA]</scope>
    <source>
        <strain evidence="2 3">M1</strain>
    </source>
</reference>
<proteinExistence type="predicted"/>
<dbReference type="AlphaFoldDB" id="A0A1T5K6M5"/>
<feature type="transmembrane region" description="Helical" evidence="1">
    <location>
        <begin position="42"/>
        <end position="59"/>
    </location>
</feature>
<keyword evidence="1" id="KW-1133">Transmembrane helix</keyword>
<keyword evidence="1" id="KW-0472">Membrane</keyword>
<organism evidence="2 3">
    <name type="scientific">Maledivibacter halophilus</name>
    <dbReference type="NCBI Taxonomy" id="36842"/>
    <lineage>
        <taxon>Bacteria</taxon>
        <taxon>Bacillati</taxon>
        <taxon>Bacillota</taxon>
        <taxon>Clostridia</taxon>
        <taxon>Peptostreptococcales</taxon>
        <taxon>Caminicellaceae</taxon>
        <taxon>Maledivibacter</taxon>
    </lineage>
</organism>
<evidence type="ECO:0000313" key="3">
    <source>
        <dbReference type="Proteomes" id="UP000190285"/>
    </source>
</evidence>
<keyword evidence="1" id="KW-0812">Transmembrane</keyword>
<accession>A0A1T5K6M5</accession>
<feature type="transmembrane region" description="Helical" evidence="1">
    <location>
        <begin position="65"/>
        <end position="85"/>
    </location>
</feature>
<sequence length="90" mass="10394">MKKDKNIKDLKDWQSKQYSPGNFIGTGKVPRPLLGLSKFPKILIGIGIFSLILALFFLLKKAWLFSLFHFIFGILFFYGGITRIIEKNKK</sequence>
<keyword evidence="3" id="KW-1185">Reference proteome</keyword>
<name>A0A1T5K6M5_9FIRM</name>